<evidence type="ECO:0000256" key="1">
    <source>
        <dbReference type="SAM" id="MobiDB-lite"/>
    </source>
</evidence>
<dbReference type="GO" id="GO:0004519">
    <property type="term" value="F:endonuclease activity"/>
    <property type="evidence" value="ECO:0007669"/>
    <property type="project" value="UniProtKB-KW"/>
</dbReference>
<dbReference type="Proteomes" id="UP000199766">
    <property type="component" value="Unassembled WGS sequence"/>
</dbReference>
<dbReference type="Pfam" id="PF08722">
    <property type="entry name" value="Tn7_TnsA-like_N"/>
    <property type="match status" value="1"/>
</dbReference>
<feature type="domain" description="TnsA endonuclease N-terminal" evidence="2">
    <location>
        <begin position="58"/>
        <end position="149"/>
    </location>
</feature>
<dbReference type="InterPro" id="IPR014833">
    <property type="entry name" value="TnsA_N"/>
</dbReference>
<dbReference type="AlphaFoldDB" id="A0A1H9PVX1"/>
<keyword evidence="3" id="KW-0378">Hydrolase</keyword>
<dbReference type="STRING" id="180197.SAMN02982919_02541"/>
<dbReference type="Gene3D" id="3.40.1350.10">
    <property type="match status" value="1"/>
</dbReference>
<sequence>MNQQYGKRPSLSRVDTGARRVAPSYGKESFLTFGQKSQGLMVVEQEAERLTSHMLGMDPSVVGYQSQPFVVDLIDHAILRTGEQRQQAKAKHKDRPGPKLFTPDFLVQLSGGRQRVVEVKLDGYLGDAAYQQKLELAQAILWDHGYEFMRVVVPISPKHPLRLNVPLLHQATLRKDLMPQTDVYREVEQLAQQGAHTMSEFCTGLAVSTRMAPVLLAFGTLSMDLTAYQIRGDAPAEPAFGSLDHLQLLWGLGT</sequence>
<protein>
    <submittedName>
        <fullName evidence="3">TnsA endonuclease N terminal</fullName>
    </submittedName>
</protein>
<dbReference type="InterPro" id="IPR011856">
    <property type="entry name" value="tRNA_endonuc-like_dom_sf"/>
</dbReference>
<organism evidence="3 4">
    <name type="scientific">Giesbergeria anulus</name>
    <dbReference type="NCBI Taxonomy" id="180197"/>
    <lineage>
        <taxon>Bacteria</taxon>
        <taxon>Pseudomonadati</taxon>
        <taxon>Pseudomonadota</taxon>
        <taxon>Betaproteobacteria</taxon>
        <taxon>Burkholderiales</taxon>
        <taxon>Comamonadaceae</taxon>
        <taxon>Giesbergeria</taxon>
    </lineage>
</organism>
<name>A0A1H9PVX1_9BURK</name>
<proteinExistence type="predicted"/>
<evidence type="ECO:0000313" key="3">
    <source>
        <dbReference type="EMBL" id="SER52381.1"/>
    </source>
</evidence>
<gene>
    <name evidence="3" type="ORF">SAMN02982919_02541</name>
</gene>
<evidence type="ECO:0000313" key="4">
    <source>
        <dbReference type="Proteomes" id="UP000199766"/>
    </source>
</evidence>
<keyword evidence="4" id="KW-1185">Reference proteome</keyword>
<dbReference type="GO" id="GO:0003676">
    <property type="term" value="F:nucleic acid binding"/>
    <property type="evidence" value="ECO:0007669"/>
    <property type="project" value="InterPro"/>
</dbReference>
<dbReference type="EMBL" id="FOGD01000009">
    <property type="protein sequence ID" value="SER52381.1"/>
    <property type="molecule type" value="Genomic_DNA"/>
</dbReference>
<evidence type="ECO:0000259" key="2">
    <source>
        <dbReference type="Pfam" id="PF08722"/>
    </source>
</evidence>
<dbReference type="OrthoDB" id="8944779at2"/>
<keyword evidence="3" id="KW-0255">Endonuclease</keyword>
<accession>A0A1H9PVX1</accession>
<reference evidence="3 4" key="1">
    <citation type="submission" date="2016-10" db="EMBL/GenBank/DDBJ databases">
        <authorList>
            <person name="de Groot N.N."/>
        </authorList>
    </citation>
    <scope>NUCLEOTIDE SEQUENCE [LARGE SCALE GENOMIC DNA]</scope>
    <source>
        <strain evidence="3 4">ATCC 35958</strain>
    </source>
</reference>
<feature type="region of interest" description="Disordered" evidence="1">
    <location>
        <begin position="1"/>
        <end position="20"/>
    </location>
</feature>
<keyword evidence="3" id="KW-0540">Nuclease</keyword>